<evidence type="ECO:0000313" key="4">
    <source>
        <dbReference type="Proteomes" id="UP000273001"/>
    </source>
</evidence>
<dbReference type="InterPro" id="IPR016047">
    <property type="entry name" value="M23ase_b-sheet_dom"/>
</dbReference>
<dbReference type="Gene3D" id="2.70.70.10">
    <property type="entry name" value="Glucose Permease (Domain IIA)"/>
    <property type="match status" value="1"/>
</dbReference>
<dbReference type="InterPro" id="IPR011055">
    <property type="entry name" value="Dup_hybrid_motif"/>
</dbReference>
<dbReference type="Pfam" id="PF01551">
    <property type="entry name" value="Peptidase_M23"/>
    <property type="match status" value="1"/>
</dbReference>
<feature type="region of interest" description="Disordered" evidence="1">
    <location>
        <begin position="1"/>
        <end position="43"/>
    </location>
</feature>
<accession>A0ABN5PMN2</accession>
<dbReference type="SUPFAM" id="SSF51261">
    <property type="entry name" value="Duplicated hybrid motif"/>
    <property type="match status" value="1"/>
</dbReference>
<organism evidence="3 4">
    <name type="scientific">Actinomyces lilanjuaniae</name>
    <dbReference type="NCBI Taxonomy" id="2321394"/>
    <lineage>
        <taxon>Bacteria</taxon>
        <taxon>Bacillati</taxon>
        <taxon>Actinomycetota</taxon>
        <taxon>Actinomycetes</taxon>
        <taxon>Actinomycetales</taxon>
        <taxon>Actinomycetaceae</taxon>
        <taxon>Actinomyces</taxon>
    </lineage>
</organism>
<dbReference type="Proteomes" id="UP000273001">
    <property type="component" value="Chromosome"/>
</dbReference>
<gene>
    <name evidence="3" type="ORF">D5R93_04805</name>
</gene>
<proteinExistence type="predicted"/>
<dbReference type="InterPro" id="IPR050570">
    <property type="entry name" value="Cell_wall_metabolism_enzyme"/>
</dbReference>
<dbReference type="EMBL" id="CP032514">
    <property type="protein sequence ID" value="AYD89549.1"/>
    <property type="molecule type" value="Genomic_DNA"/>
</dbReference>
<dbReference type="PANTHER" id="PTHR21666:SF270">
    <property type="entry name" value="MUREIN HYDROLASE ACTIVATOR ENVC"/>
    <property type="match status" value="1"/>
</dbReference>
<feature type="compositionally biased region" description="Low complexity" evidence="1">
    <location>
        <begin position="10"/>
        <end position="43"/>
    </location>
</feature>
<evidence type="ECO:0000256" key="1">
    <source>
        <dbReference type="SAM" id="MobiDB-lite"/>
    </source>
</evidence>
<dbReference type="PANTHER" id="PTHR21666">
    <property type="entry name" value="PEPTIDASE-RELATED"/>
    <property type="match status" value="1"/>
</dbReference>
<feature type="domain" description="M23ase beta-sheet core" evidence="2">
    <location>
        <begin position="124"/>
        <end position="217"/>
    </location>
</feature>
<evidence type="ECO:0000313" key="3">
    <source>
        <dbReference type="EMBL" id="AYD89549.1"/>
    </source>
</evidence>
<dbReference type="CDD" id="cd12797">
    <property type="entry name" value="M23_peptidase"/>
    <property type="match status" value="1"/>
</dbReference>
<evidence type="ECO:0000259" key="2">
    <source>
        <dbReference type="Pfam" id="PF01551"/>
    </source>
</evidence>
<reference evidence="3 4" key="1">
    <citation type="submission" date="2018-09" db="EMBL/GenBank/DDBJ databases">
        <authorList>
            <person name="Li J."/>
        </authorList>
    </citation>
    <scope>NUCLEOTIDE SEQUENCE [LARGE SCALE GENOMIC DNA]</scope>
    <source>
        <strain evidence="3 4">2129</strain>
    </source>
</reference>
<sequence length="235" mass="23735">MRLLPPGTPPGTAAPANQAPGTASPATGTARTDTRTATRTATGTRVLPWPLRAGIAVLLAATAPLLLAAAPGAGGFPRAWAVPPAAVPSEEVPPQPGTRYGWPTGEAAAVLQPFDPPALVWGAGHRGVDLGAPAGSPVLAAADGTVAFSGVVVDRPVVSVDHLDGIRTTYEPVEPVVSAGQAVTRGQMLGTLVAGHRTDGRDALHWGARTGPTSYVNPLRLVQPAVIRLKPVGAD</sequence>
<dbReference type="RefSeq" id="WP_120204131.1">
    <property type="nucleotide sequence ID" value="NZ_CP032514.1"/>
</dbReference>
<protein>
    <submittedName>
        <fullName evidence="3">M23 family metallopeptidase</fullName>
    </submittedName>
</protein>
<name>A0ABN5PMN2_9ACTO</name>
<keyword evidence="4" id="KW-1185">Reference proteome</keyword>